<dbReference type="AlphaFoldDB" id="A0A4S4APD5"/>
<sequence length="97" mass="10542">MAIYRFPPSAARTPAAGDIDAEVGRALARTLHLLSQAAMDGVCRGRMRNLVGHLACLAEHPAAGDAVREACGALLTRWRAAQLEHFGEERREAVREH</sequence>
<organism evidence="1 2">
    <name type="scientific">Pseudothauera nasutitermitis</name>
    <dbReference type="NCBI Taxonomy" id="2565930"/>
    <lineage>
        <taxon>Bacteria</taxon>
        <taxon>Pseudomonadati</taxon>
        <taxon>Pseudomonadota</taxon>
        <taxon>Betaproteobacteria</taxon>
        <taxon>Rhodocyclales</taxon>
        <taxon>Zoogloeaceae</taxon>
        <taxon>Pseudothauera</taxon>
    </lineage>
</organism>
<comment type="caution">
    <text evidence="1">The sequence shown here is derived from an EMBL/GenBank/DDBJ whole genome shotgun (WGS) entry which is preliminary data.</text>
</comment>
<dbReference type="Proteomes" id="UP000308430">
    <property type="component" value="Unassembled WGS sequence"/>
</dbReference>
<keyword evidence="2" id="KW-1185">Reference proteome</keyword>
<dbReference type="EMBL" id="SSOC01000009">
    <property type="protein sequence ID" value="THF61531.1"/>
    <property type="molecule type" value="Genomic_DNA"/>
</dbReference>
<gene>
    <name evidence="1" type="ORF">E6C76_20870</name>
</gene>
<proteinExistence type="predicted"/>
<dbReference type="RefSeq" id="WP_136350193.1">
    <property type="nucleotide sequence ID" value="NZ_SSOC01000009.1"/>
</dbReference>
<evidence type="ECO:0000313" key="1">
    <source>
        <dbReference type="EMBL" id="THF61531.1"/>
    </source>
</evidence>
<name>A0A4S4APD5_9RHOO</name>
<protein>
    <submittedName>
        <fullName evidence="1">Uncharacterized protein</fullName>
    </submittedName>
</protein>
<dbReference type="OrthoDB" id="9182507at2"/>
<accession>A0A4S4APD5</accession>
<evidence type="ECO:0000313" key="2">
    <source>
        <dbReference type="Proteomes" id="UP000308430"/>
    </source>
</evidence>
<reference evidence="1 2" key="1">
    <citation type="submission" date="2019-04" db="EMBL/GenBank/DDBJ databases">
        <title>Azoarcus nasutitermitis sp. nov. isolated from termite nest.</title>
        <authorList>
            <person name="Lin S.-Y."/>
            <person name="Hameed A."/>
            <person name="Hsu Y.-H."/>
            <person name="Young C.-C."/>
        </authorList>
    </citation>
    <scope>NUCLEOTIDE SEQUENCE [LARGE SCALE GENOMIC DNA]</scope>
    <source>
        <strain evidence="1 2">CC-YHH838</strain>
    </source>
</reference>